<evidence type="ECO:0000256" key="1">
    <source>
        <dbReference type="SAM" id="MobiDB-lite"/>
    </source>
</evidence>
<organism evidence="2 3">
    <name type="scientific">Stephania japonica</name>
    <dbReference type="NCBI Taxonomy" id="461633"/>
    <lineage>
        <taxon>Eukaryota</taxon>
        <taxon>Viridiplantae</taxon>
        <taxon>Streptophyta</taxon>
        <taxon>Embryophyta</taxon>
        <taxon>Tracheophyta</taxon>
        <taxon>Spermatophyta</taxon>
        <taxon>Magnoliopsida</taxon>
        <taxon>Ranunculales</taxon>
        <taxon>Menispermaceae</taxon>
        <taxon>Menispermoideae</taxon>
        <taxon>Cissampelideae</taxon>
        <taxon>Stephania</taxon>
    </lineage>
</organism>
<protein>
    <submittedName>
        <fullName evidence="2">Uncharacterized protein</fullName>
    </submittedName>
</protein>
<accession>A0AAP0IZ58</accession>
<gene>
    <name evidence="2" type="ORF">Sjap_014106</name>
</gene>
<sequence>MATRLFEQVRRRGRGRTREEGGRKSKRQIVHMWVHSYRVYNNVRSAQWLHICVVMSVVALQVHPQCCNQNGSSQQK</sequence>
<dbReference type="AlphaFoldDB" id="A0AAP0IZ58"/>
<proteinExistence type="predicted"/>
<name>A0AAP0IZ58_9MAGN</name>
<dbReference type="Proteomes" id="UP001417504">
    <property type="component" value="Unassembled WGS sequence"/>
</dbReference>
<reference evidence="2 3" key="1">
    <citation type="submission" date="2024-01" db="EMBL/GenBank/DDBJ databases">
        <title>Genome assemblies of Stephania.</title>
        <authorList>
            <person name="Yang L."/>
        </authorList>
    </citation>
    <scope>NUCLEOTIDE SEQUENCE [LARGE SCALE GENOMIC DNA]</scope>
    <source>
        <strain evidence="2">QJT</strain>
        <tissue evidence="2">Leaf</tissue>
    </source>
</reference>
<comment type="caution">
    <text evidence="2">The sequence shown here is derived from an EMBL/GenBank/DDBJ whole genome shotgun (WGS) entry which is preliminary data.</text>
</comment>
<keyword evidence="3" id="KW-1185">Reference proteome</keyword>
<feature type="region of interest" description="Disordered" evidence="1">
    <location>
        <begin position="1"/>
        <end position="25"/>
    </location>
</feature>
<evidence type="ECO:0000313" key="3">
    <source>
        <dbReference type="Proteomes" id="UP001417504"/>
    </source>
</evidence>
<evidence type="ECO:0000313" key="2">
    <source>
        <dbReference type="EMBL" id="KAK9124504.1"/>
    </source>
</evidence>
<dbReference type="EMBL" id="JBBNAE010000005">
    <property type="protein sequence ID" value="KAK9124504.1"/>
    <property type="molecule type" value="Genomic_DNA"/>
</dbReference>